<evidence type="ECO:0000256" key="1">
    <source>
        <dbReference type="ARBA" id="ARBA00002122"/>
    </source>
</evidence>
<dbReference type="Ensembl" id="ENSGMOT00000010147.2">
    <property type="protein sequence ID" value="ENSGMOP00000009883.2"/>
    <property type="gene ID" value="ENSGMOG00000009254.2"/>
</dbReference>
<dbReference type="PANTHER" id="PTHR12091">
    <property type="entry name" value="MELANIN-CONCENTRATING HORMONE"/>
    <property type="match status" value="1"/>
</dbReference>
<comment type="function">
    <text evidence="1">Plays a role in skin pigmentation by antagonizing the action of melanotropin alpha. Induces melanin concentration within the melanophores. May participate in the control of the hypothalamo-pituitary adrenal gland axis by inhibiting the release of ACTH.</text>
</comment>
<evidence type="ECO:0000256" key="3">
    <source>
        <dbReference type="ARBA" id="ARBA00023320"/>
    </source>
</evidence>
<evidence type="ECO:0000313" key="6">
    <source>
        <dbReference type="Proteomes" id="UP000694546"/>
    </source>
</evidence>
<dbReference type="GO" id="GO:0007268">
    <property type="term" value="P:chemical synaptic transmission"/>
    <property type="evidence" value="ECO:0007669"/>
    <property type="project" value="InterPro"/>
</dbReference>
<protein>
    <recommendedName>
        <fullName evidence="7">Melanin-concentrating hormone</fullName>
    </recommendedName>
</protein>
<dbReference type="PANTHER" id="PTHR12091:SF0">
    <property type="entry name" value="PRO-MCH"/>
    <property type="match status" value="1"/>
</dbReference>
<evidence type="ECO:0008006" key="7">
    <source>
        <dbReference type="Google" id="ProtNLM"/>
    </source>
</evidence>
<dbReference type="GO" id="GO:0031777">
    <property type="term" value="F:type 1 melanin-concentrating hormone receptor binding"/>
    <property type="evidence" value="ECO:0007669"/>
    <property type="project" value="TreeGrafter"/>
</dbReference>
<reference evidence="5" key="1">
    <citation type="submission" date="2025-08" db="UniProtKB">
        <authorList>
            <consortium name="Ensembl"/>
        </authorList>
    </citation>
    <scope>IDENTIFICATION</scope>
</reference>
<gene>
    <name evidence="5" type="primary">pmchl</name>
</gene>
<proteinExistence type="predicted"/>
<dbReference type="GO" id="GO:0030354">
    <property type="term" value="F:melanin-concentrating hormone activity"/>
    <property type="evidence" value="ECO:0007669"/>
    <property type="project" value="InterPro"/>
</dbReference>
<keyword evidence="2 4" id="KW-0732">Signal</keyword>
<dbReference type="AlphaFoldDB" id="A0A8C4ZDD2"/>
<keyword evidence="3" id="KW-0527">Neuropeptide</keyword>
<dbReference type="OMA" id="PLYKRRV"/>
<evidence type="ECO:0000313" key="5">
    <source>
        <dbReference type="Ensembl" id="ENSGMOP00000009883.2"/>
    </source>
</evidence>
<dbReference type="GO" id="GO:0007218">
    <property type="term" value="P:neuropeptide signaling pathway"/>
    <property type="evidence" value="ECO:0007669"/>
    <property type="project" value="UniProtKB-KW"/>
</dbReference>
<dbReference type="OrthoDB" id="8639774at2759"/>
<dbReference type="PRINTS" id="PR01641">
    <property type="entry name" value="PROMCHFAMILY"/>
</dbReference>
<dbReference type="GO" id="GO:0045202">
    <property type="term" value="C:synapse"/>
    <property type="evidence" value="ECO:0007669"/>
    <property type="project" value="GOC"/>
</dbReference>
<sequence length="150" mass="16250">MRQSAVMPSLFAAALLFQCYAAAAAGPLSRNVDDGDASLEQDTLSSLLLGEEAAEQSLAGDDPAVTVGRSGGPRVIVMMADAAVLRNLRALDRGLSYYKQQQQQQTKAGDGGLTLERRERLMGLEPGMALRKRDTMRCMVGRVYRPCWEA</sequence>
<dbReference type="Pfam" id="PF05824">
    <property type="entry name" value="Pro-MCH"/>
    <property type="match status" value="1"/>
</dbReference>
<accession>A0A8C4ZDD2</accession>
<feature type="chain" id="PRO_5034892079" description="Melanin-concentrating hormone" evidence="4">
    <location>
        <begin position="26"/>
        <end position="150"/>
    </location>
</feature>
<evidence type="ECO:0000256" key="2">
    <source>
        <dbReference type="ARBA" id="ARBA00022729"/>
    </source>
</evidence>
<reference evidence="5" key="2">
    <citation type="submission" date="2025-09" db="UniProtKB">
        <authorList>
            <consortium name="Ensembl"/>
        </authorList>
    </citation>
    <scope>IDENTIFICATION</scope>
</reference>
<dbReference type="InterPro" id="IPR005456">
    <property type="entry name" value="Prepro-melanin_conc_hormone"/>
</dbReference>
<name>A0A8C4ZDD2_GADMO</name>
<dbReference type="GeneTree" id="ENSGT00980000199830"/>
<keyword evidence="6" id="KW-1185">Reference proteome</keyword>
<evidence type="ECO:0000256" key="4">
    <source>
        <dbReference type="SAM" id="SignalP"/>
    </source>
</evidence>
<dbReference type="Proteomes" id="UP000694546">
    <property type="component" value="Chromosome 4"/>
</dbReference>
<feature type="signal peptide" evidence="4">
    <location>
        <begin position="1"/>
        <end position="25"/>
    </location>
</feature>
<organism evidence="5 6">
    <name type="scientific">Gadus morhua</name>
    <name type="common">Atlantic cod</name>
    <dbReference type="NCBI Taxonomy" id="8049"/>
    <lineage>
        <taxon>Eukaryota</taxon>
        <taxon>Metazoa</taxon>
        <taxon>Chordata</taxon>
        <taxon>Craniata</taxon>
        <taxon>Vertebrata</taxon>
        <taxon>Euteleostomi</taxon>
        <taxon>Actinopterygii</taxon>
        <taxon>Neopterygii</taxon>
        <taxon>Teleostei</taxon>
        <taxon>Neoteleostei</taxon>
        <taxon>Acanthomorphata</taxon>
        <taxon>Zeiogadaria</taxon>
        <taxon>Gadariae</taxon>
        <taxon>Gadiformes</taxon>
        <taxon>Gadoidei</taxon>
        <taxon>Gadidae</taxon>
        <taxon>Gadus</taxon>
    </lineage>
</organism>